<gene>
    <name evidence="3" type="ORF">S01H1_83073</name>
</gene>
<evidence type="ECO:0000256" key="2">
    <source>
        <dbReference type="SAM" id="MobiDB-lite"/>
    </source>
</evidence>
<evidence type="ECO:0000313" key="3">
    <source>
        <dbReference type="EMBL" id="GAG42718.1"/>
    </source>
</evidence>
<evidence type="ECO:0000256" key="1">
    <source>
        <dbReference type="ARBA" id="ARBA00022737"/>
    </source>
</evidence>
<reference evidence="3" key="1">
    <citation type="journal article" date="2014" name="Front. Microbiol.">
        <title>High frequency of phylogenetically diverse reductive dehalogenase-homologous genes in deep subseafloor sedimentary metagenomes.</title>
        <authorList>
            <person name="Kawai M."/>
            <person name="Futagami T."/>
            <person name="Toyoda A."/>
            <person name="Takaki Y."/>
            <person name="Nishi S."/>
            <person name="Hori S."/>
            <person name="Arai W."/>
            <person name="Tsubouchi T."/>
            <person name="Morono Y."/>
            <person name="Uchiyama I."/>
            <person name="Ito T."/>
            <person name="Fujiyama A."/>
            <person name="Inagaki F."/>
            <person name="Takami H."/>
        </authorList>
    </citation>
    <scope>NUCLEOTIDE SEQUENCE</scope>
    <source>
        <strain evidence="3">Expedition CK06-06</strain>
    </source>
</reference>
<feature type="region of interest" description="Disordered" evidence="2">
    <location>
        <begin position="65"/>
        <end position="102"/>
    </location>
</feature>
<dbReference type="Gene3D" id="2.120.10.30">
    <property type="entry name" value="TolB, C-terminal domain"/>
    <property type="match status" value="1"/>
</dbReference>
<dbReference type="PROSITE" id="PS51125">
    <property type="entry name" value="NHL"/>
    <property type="match status" value="1"/>
</dbReference>
<sequence>RGIFVIEWGSVGSENGQFENPYGIALDGSGNVYVSDVENNRIQKFGPVSSAVRTFKSSPNLIRKNLLNKNIGPPPRNLNLPQRDNSEREINLTQKKDRKKKK</sequence>
<dbReference type="AlphaFoldDB" id="X0Y1U4"/>
<name>X0Y1U4_9ZZZZ</name>
<keyword evidence="1" id="KW-0677">Repeat</keyword>
<comment type="caution">
    <text evidence="3">The sequence shown here is derived from an EMBL/GenBank/DDBJ whole genome shotgun (WGS) entry which is preliminary data.</text>
</comment>
<organism evidence="3">
    <name type="scientific">marine sediment metagenome</name>
    <dbReference type="NCBI Taxonomy" id="412755"/>
    <lineage>
        <taxon>unclassified sequences</taxon>
        <taxon>metagenomes</taxon>
        <taxon>ecological metagenomes</taxon>
    </lineage>
</organism>
<dbReference type="InterPro" id="IPR011042">
    <property type="entry name" value="6-blade_b-propeller_TolB-like"/>
</dbReference>
<proteinExistence type="predicted"/>
<protein>
    <recommendedName>
        <fullName evidence="4">SMP-30/Gluconolactonase/LRE-like region domain-containing protein</fullName>
    </recommendedName>
</protein>
<dbReference type="Pfam" id="PF01436">
    <property type="entry name" value="NHL"/>
    <property type="match status" value="1"/>
</dbReference>
<dbReference type="SUPFAM" id="SSF101898">
    <property type="entry name" value="NHL repeat"/>
    <property type="match status" value="1"/>
</dbReference>
<dbReference type="InterPro" id="IPR001258">
    <property type="entry name" value="NHL_repeat"/>
</dbReference>
<accession>X0Y1U4</accession>
<feature type="non-terminal residue" evidence="3">
    <location>
        <position position="1"/>
    </location>
</feature>
<evidence type="ECO:0008006" key="4">
    <source>
        <dbReference type="Google" id="ProtNLM"/>
    </source>
</evidence>
<dbReference type="EMBL" id="BARS01056398">
    <property type="protein sequence ID" value="GAG42718.1"/>
    <property type="molecule type" value="Genomic_DNA"/>
</dbReference>